<dbReference type="AlphaFoldDB" id="A0A7V2B0T4"/>
<proteinExistence type="predicted"/>
<gene>
    <name evidence="2" type="ORF">ENO59_06810</name>
</gene>
<dbReference type="InterPro" id="IPR026444">
    <property type="entry name" value="Secre_tail"/>
</dbReference>
<accession>A0A7V2B0T4</accession>
<feature type="domain" description="Secretion system C-terminal sorting" evidence="1">
    <location>
        <begin position="23"/>
        <end position="100"/>
    </location>
</feature>
<reference evidence="2" key="1">
    <citation type="journal article" date="2020" name="mSystems">
        <title>Genome- and Community-Level Interaction Insights into Carbon Utilization and Element Cycling Functions of Hydrothermarchaeota in Hydrothermal Sediment.</title>
        <authorList>
            <person name="Zhou Z."/>
            <person name="Liu Y."/>
            <person name="Xu W."/>
            <person name="Pan J."/>
            <person name="Luo Z.H."/>
            <person name="Li M."/>
        </authorList>
    </citation>
    <scope>NUCLEOTIDE SEQUENCE [LARGE SCALE GENOMIC DNA]</scope>
    <source>
        <strain evidence="2">SpSt-143</strain>
    </source>
</reference>
<dbReference type="NCBIfam" id="TIGR04183">
    <property type="entry name" value="Por_Secre_tail"/>
    <property type="match status" value="1"/>
</dbReference>
<dbReference type="Pfam" id="PF18962">
    <property type="entry name" value="Por_Secre_tail"/>
    <property type="match status" value="1"/>
</dbReference>
<evidence type="ECO:0000313" key="2">
    <source>
        <dbReference type="EMBL" id="HER96212.1"/>
    </source>
</evidence>
<protein>
    <submittedName>
        <fullName evidence="2">T9SS type A sorting domain-containing protein</fullName>
    </submittedName>
</protein>
<comment type="caution">
    <text evidence="2">The sequence shown here is derived from an EMBL/GenBank/DDBJ whole genome shotgun (WGS) entry which is preliminary data.</text>
</comment>
<dbReference type="EMBL" id="DSGB01000005">
    <property type="protein sequence ID" value="HER96212.1"/>
    <property type="molecule type" value="Genomic_DNA"/>
</dbReference>
<dbReference type="Gene3D" id="2.60.40.4070">
    <property type="match status" value="1"/>
</dbReference>
<evidence type="ECO:0000259" key="1">
    <source>
        <dbReference type="Pfam" id="PF18962"/>
    </source>
</evidence>
<organism evidence="2">
    <name type="scientific">Rhodothermus marinus</name>
    <name type="common">Rhodothermus obamensis</name>
    <dbReference type="NCBI Taxonomy" id="29549"/>
    <lineage>
        <taxon>Bacteria</taxon>
        <taxon>Pseudomonadati</taxon>
        <taxon>Rhodothermota</taxon>
        <taxon>Rhodothermia</taxon>
        <taxon>Rhodothermales</taxon>
        <taxon>Rhodothermaceae</taxon>
        <taxon>Rhodothermus</taxon>
    </lineage>
</organism>
<name>A0A7V2B0T4_RHOMR</name>
<sequence length="103" mass="11719">MDAHGVEDEVKETPKTFVVYQNYPNPFHPRTAIRFDLPEAGDVRVEVFNLLGEKVATLYEGFMSAGVGKTLRWDAVGFPSGVYFYRVSLNSRYVEVKKMVLVK</sequence>